<dbReference type="STRING" id="269796.Rru_A1356"/>
<dbReference type="Gene3D" id="1.20.1370.20">
    <property type="match status" value="1"/>
</dbReference>
<dbReference type="Pfam" id="PF06628">
    <property type="entry name" value="Catalase-rel"/>
    <property type="match status" value="1"/>
</dbReference>
<dbReference type="Gene3D" id="2.40.180.10">
    <property type="entry name" value="Catalase core domain"/>
    <property type="match status" value="1"/>
</dbReference>
<evidence type="ECO:0000256" key="8">
    <source>
        <dbReference type="ARBA" id="ARBA00023004"/>
    </source>
</evidence>
<dbReference type="SUPFAM" id="SSF52317">
    <property type="entry name" value="Class I glutamine amidotransferase-like"/>
    <property type="match status" value="1"/>
</dbReference>
<evidence type="ECO:0000313" key="17">
    <source>
        <dbReference type="EMBL" id="ABC22157.1"/>
    </source>
</evidence>
<keyword evidence="5 10" id="KW-0349">Heme</keyword>
<dbReference type="PROSITE" id="PS00437">
    <property type="entry name" value="CATALASE_1"/>
    <property type="match status" value="1"/>
</dbReference>
<keyword evidence="9 10" id="KW-0376">Hydrogen peroxide</keyword>
<feature type="binding site" evidence="13">
    <location>
        <position position="369"/>
    </location>
    <ligand>
        <name>heme</name>
        <dbReference type="ChEBI" id="CHEBI:30413"/>
    </ligand>
</feature>
<comment type="cofactor">
    <cofactor evidence="1 10 12">
        <name>heme</name>
        <dbReference type="ChEBI" id="CHEBI:30413"/>
    </cofactor>
</comment>
<evidence type="ECO:0000256" key="4">
    <source>
        <dbReference type="ARBA" id="ARBA00022559"/>
    </source>
</evidence>
<keyword evidence="8 10" id="KW-0408">Iron</keyword>
<dbReference type="InterPro" id="IPR020835">
    <property type="entry name" value="Catalase_sf"/>
</dbReference>
<dbReference type="PANTHER" id="PTHR42821:SF1">
    <property type="entry name" value="CATALASE-B"/>
    <property type="match status" value="1"/>
</dbReference>
<dbReference type="InterPro" id="IPR024708">
    <property type="entry name" value="Catalase_AS"/>
</dbReference>
<accession>Q2RUN8</accession>
<organism evidence="17 18">
    <name type="scientific">Rhodospirillum rubrum (strain ATCC 11170 / ATH 1.1.1 / DSM 467 / LMG 4362 / NCIMB 8255 / S1)</name>
    <dbReference type="NCBI Taxonomy" id="269796"/>
    <lineage>
        <taxon>Bacteria</taxon>
        <taxon>Pseudomonadati</taxon>
        <taxon>Pseudomonadota</taxon>
        <taxon>Alphaproteobacteria</taxon>
        <taxon>Rhodospirillales</taxon>
        <taxon>Rhodospirillaceae</taxon>
        <taxon>Rhodospirillum</taxon>
    </lineage>
</organism>
<dbReference type="Gene3D" id="3.40.50.880">
    <property type="match status" value="1"/>
</dbReference>
<feature type="binding site" evidence="13">
    <location>
        <position position="380"/>
    </location>
    <ligand>
        <name>heme</name>
        <dbReference type="ChEBI" id="CHEBI:30413"/>
    </ligand>
</feature>
<dbReference type="Pfam" id="PF18011">
    <property type="entry name" value="Catalase_C"/>
    <property type="match status" value="1"/>
</dbReference>
<dbReference type="EC" id="1.11.1.6" evidence="3 10"/>
<evidence type="ECO:0000256" key="15">
    <source>
        <dbReference type="RuleBase" id="RU000498"/>
    </source>
</evidence>
<gene>
    <name evidence="17" type="ordered locus">Rru_A1356</name>
</gene>
<keyword evidence="6 10" id="KW-0479">Metal-binding</keyword>
<dbReference type="eggNOG" id="COG0753">
    <property type="taxonomic scope" value="Bacteria"/>
</dbReference>
<dbReference type="InterPro" id="IPR041399">
    <property type="entry name" value="Catalase_large_C"/>
</dbReference>
<feature type="domain" description="Catalase core" evidence="16">
    <location>
        <begin position="39"/>
        <end position="427"/>
    </location>
</feature>
<reference evidence="17 18" key="1">
    <citation type="journal article" date="2011" name="Stand. Genomic Sci.">
        <title>Complete genome sequence of Rhodospirillum rubrum type strain (S1).</title>
        <authorList>
            <person name="Munk A.C."/>
            <person name="Copeland A."/>
            <person name="Lucas S."/>
            <person name="Lapidus A."/>
            <person name="Del Rio T.G."/>
            <person name="Barry K."/>
            <person name="Detter J.C."/>
            <person name="Hammon N."/>
            <person name="Israni S."/>
            <person name="Pitluck S."/>
            <person name="Brettin T."/>
            <person name="Bruce D."/>
            <person name="Han C."/>
            <person name="Tapia R."/>
            <person name="Gilna P."/>
            <person name="Schmutz J."/>
            <person name="Larimer F."/>
            <person name="Land M."/>
            <person name="Kyrpides N.C."/>
            <person name="Mavromatis K."/>
            <person name="Richardson P."/>
            <person name="Rohde M."/>
            <person name="Goker M."/>
            <person name="Klenk H.P."/>
            <person name="Zhang Y."/>
            <person name="Roberts G.P."/>
            <person name="Reslewic S."/>
            <person name="Schwartz D.C."/>
        </authorList>
    </citation>
    <scope>NUCLEOTIDE SEQUENCE [LARGE SCALE GENOMIC DNA]</scope>
    <source>
        <strain evidence="18">ATCC 11170 / ATH 1.1.1 / DSM 467 / LMG 4362 / NCIMB 8255 / S1</strain>
    </source>
</reference>
<feature type="cross-link" description="3'-histidyl-3-tyrosine (His-Tyr)" evidence="14">
    <location>
        <begin position="350"/>
        <end position="373"/>
    </location>
</feature>
<dbReference type="GO" id="GO:0046872">
    <property type="term" value="F:metal ion binding"/>
    <property type="evidence" value="ECO:0007669"/>
    <property type="project" value="UniProtKB-KW"/>
</dbReference>
<proteinExistence type="inferred from homology"/>
<dbReference type="CDD" id="cd03132">
    <property type="entry name" value="GATase1_catalase"/>
    <property type="match status" value="1"/>
</dbReference>
<comment type="function">
    <text evidence="10">Decomposes hydrogen peroxide into water and oxygen; serves to protect cells from the toxic effects of hydrogen peroxide.</text>
</comment>
<evidence type="ECO:0000256" key="13">
    <source>
        <dbReference type="PIRSR" id="PIRSR038927-3"/>
    </source>
</evidence>
<keyword evidence="18" id="KW-1185">Reference proteome</keyword>
<evidence type="ECO:0000256" key="11">
    <source>
        <dbReference type="PIRSR" id="PIRSR038927-1"/>
    </source>
</evidence>
<dbReference type="GO" id="GO:0042744">
    <property type="term" value="P:hydrogen peroxide catabolic process"/>
    <property type="evidence" value="ECO:0007669"/>
    <property type="project" value="UniProtKB-UniRule"/>
</dbReference>
<dbReference type="SUPFAM" id="SSF56634">
    <property type="entry name" value="Heme-dependent catalase-like"/>
    <property type="match status" value="1"/>
</dbReference>
<comment type="catalytic activity">
    <reaction evidence="10 15">
        <text>2 H2O2 = O2 + 2 H2O</text>
        <dbReference type="Rhea" id="RHEA:20309"/>
        <dbReference type="ChEBI" id="CHEBI:15377"/>
        <dbReference type="ChEBI" id="CHEBI:15379"/>
        <dbReference type="ChEBI" id="CHEBI:16240"/>
        <dbReference type="EC" id="1.11.1.6"/>
    </reaction>
</comment>
<dbReference type="EnsemblBacteria" id="ABC22157">
    <property type="protein sequence ID" value="ABC22157"/>
    <property type="gene ID" value="Rru_A1356"/>
</dbReference>
<dbReference type="GO" id="GO:0020037">
    <property type="term" value="F:heme binding"/>
    <property type="evidence" value="ECO:0007669"/>
    <property type="project" value="UniProtKB-UniRule"/>
</dbReference>
<keyword evidence="4 10" id="KW-0575">Peroxidase</keyword>
<dbReference type="AlphaFoldDB" id="Q2RUN8"/>
<feature type="active site" evidence="11">
    <location>
        <position position="86"/>
    </location>
</feature>
<feature type="binding site" evidence="13">
    <location>
        <position position="83"/>
    </location>
    <ligand>
        <name>heme</name>
        <dbReference type="ChEBI" id="CHEBI:30413"/>
    </ligand>
</feature>
<feature type="binding site" evidence="13">
    <location>
        <position position="123"/>
    </location>
    <ligand>
        <name>heme</name>
        <dbReference type="ChEBI" id="CHEBI:30413"/>
    </ligand>
</feature>
<evidence type="ECO:0000256" key="6">
    <source>
        <dbReference type="ARBA" id="ARBA00022723"/>
    </source>
</evidence>
<dbReference type="FunFam" id="2.40.180.10:FF:000003">
    <property type="entry name" value="Catalase"/>
    <property type="match status" value="1"/>
</dbReference>
<evidence type="ECO:0000313" key="18">
    <source>
        <dbReference type="Proteomes" id="UP000001929"/>
    </source>
</evidence>
<sequence>MAKRSTDALTPAEIADAKILRGTGGETHQIAEGDTPVLTTQQGIPVADDQNSLRIGPRGPTLLEDFAFREKIFHFDHERIPERIVHARGFGAHGTFETYEDLSALTSADIFQRAGEKTPAFVRFSTVAGNLGSSDVARDVRGFAVKLYTKQGNWDIVGNNIPVFFIQDAIKFPDLIHAAKQEPDSGFPQAQTAHDNFWDFISLMPESLHMALWIMSDRTIPRSFRFMEGFGVHTFRLVTAEGKSSFVKFHWKPKLGLQSVVWNEAVKINGADPDFHRRDLWSAIKRGDYPEWDLGLQVFDDAFADSFPFDVLDATKLIPEELVPIRIVGRLVLDRTVDNFFAETEQVAFHTANIVPGIDFTNDPLLQGRNFSYLDTQIKRLGGPNFTHLPINAAKCPFHSFQQDGHMAFVNPKGRANYEPNSWGPGIGGPRESPESGFHSFPAEDGGEKRRVRGELFADHYSQARQFYRSQTPVEQTHIKDSFVFELSKVETPAIRARVVSHLLTIDQTLAQKVADGLGLAELPEAAKPARPLVEDLPASPALSILLNPPKDFSGRKVGVLVSDGVDGAFLDEIERLLTAEGAQMEVIAPRVGGFTAKDGTLRPAHQKVNGAPSVLYDAVAVLLSTEGAKLLLNEATAKDFVSDAFAHAKVIAFTQAAQPLLEKAGVIADEGCLLLDTPAKAETFLGLCRKGRRWEREAKVHAV</sequence>
<dbReference type="Proteomes" id="UP000001929">
    <property type="component" value="Chromosome"/>
</dbReference>
<dbReference type="InterPro" id="IPR024712">
    <property type="entry name" value="Catalase_clade2"/>
</dbReference>
<evidence type="ECO:0000256" key="9">
    <source>
        <dbReference type="ARBA" id="ARBA00023324"/>
    </source>
</evidence>
<evidence type="ECO:0000256" key="14">
    <source>
        <dbReference type="PIRSR" id="PIRSR038927-4"/>
    </source>
</evidence>
<dbReference type="PRINTS" id="PR00067">
    <property type="entry name" value="CATALASE"/>
</dbReference>
<dbReference type="SMART" id="SM01060">
    <property type="entry name" value="Catalase"/>
    <property type="match status" value="1"/>
</dbReference>
<keyword evidence="7 10" id="KW-0560">Oxidoreductase</keyword>
<dbReference type="PATRIC" id="fig|269796.9.peg.1424"/>
<evidence type="ECO:0000256" key="12">
    <source>
        <dbReference type="PIRSR" id="PIRSR038927-2"/>
    </source>
</evidence>
<dbReference type="GO" id="GO:0006979">
    <property type="term" value="P:response to oxidative stress"/>
    <property type="evidence" value="ECO:0007669"/>
    <property type="project" value="InterPro"/>
</dbReference>
<dbReference type="PROSITE" id="PS00438">
    <property type="entry name" value="CATALASE_2"/>
    <property type="match status" value="1"/>
</dbReference>
<comment type="similarity">
    <text evidence="2">Belongs to the catalase family. HPII subfamily.</text>
</comment>
<evidence type="ECO:0000256" key="2">
    <source>
        <dbReference type="ARBA" id="ARBA00010660"/>
    </source>
</evidence>
<feature type="binding site" evidence="13">
    <location>
        <position position="172"/>
    </location>
    <ligand>
        <name>heme</name>
        <dbReference type="ChEBI" id="CHEBI:30413"/>
    </ligand>
</feature>
<dbReference type="PROSITE" id="PS51402">
    <property type="entry name" value="CATALASE_3"/>
    <property type="match status" value="1"/>
</dbReference>
<evidence type="ECO:0000256" key="5">
    <source>
        <dbReference type="ARBA" id="ARBA00022617"/>
    </source>
</evidence>
<dbReference type="GO" id="GO:0005829">
    <property type="term" value="C:cytosol"/>
    <property type="evidence" value="ECO:0007669"/>
    <property type="project" value="TreeGrafter"/>
</dbReference>
<dbReference type="InterPro" id="IPR018028">
    <property type="entry name" value="Catalase"/>
</dbReference>
<evidence type="ECO:0000256" key="3">
    <source>
        <dbReference type="ARBA" id="ARBA00012314"/>
    </source>
</evidence>
<dbReference type="InterPro" id="IPR029062">
    <property type="entry name" value="Class_I_gatase-like"/>
</dbReference>
<name>Q2RUN8_RHORT</name>
<dbReference type="PhylomeDB" id="Q2RUN8"/>
<dbReference type="EMBL" id="CP000230">
    <property type="protein sequence ID" value="ABC22157.1"/>
    <property type="molecule type" value="Genomic_DNA"/>
</dbReference>
<dbReference type="GO" id="GO:0004096">
    <property type="term" value="F:catalase activity"/>
    <property type="evidence" value="ECO:0007669"/>
    <property type="project" value="UniProtKB-UniRule"/>
</dbReference>
<dbReference type="InterPro" id="IPR043156">
    <property type="entry name" value="Catalase_clade2_helical"/>
</dbReference>
<dbReference type="InterPro" id="IPR011614">
    <property type="entry name" value="Catalase_core"/>
</dbReference>
<feature type="binding site" description="axial binding residue" evidence="12">
    <location>
        <position position="373"/>
    </location>
    <ligand>
        <name>heme</name>
        <dbReference type="ChEBI" id="CHEBI:30413"/>
    </ligand>
    <ligandPart>
        <name>Fe</name>
        <dbReference type="ChEBI" id="CHEBI:18248"/>
    </ligandPart>
</feature>
<dbReference type="HOGENOM" id="CLU_010645_3_0_5"/>
<evidence type="ECO:0000259" key="16">
    <source>
        <dbReference type="SMART" id="SM01060"/>
    </source>
</evidence>
<dbReference type="KEGG" id="rru:Rru_A1356"/>
<dbReference type="InterPro" id="IPR002226">
    <property type="entry name" value="Catalase_haem_BS"/>
</dbReference>
<dbReference type="InterPro" id="IPR010582">
    <property type="entry name" value="Catalase_immune_responsive"/>
</dbReference>
<evidence type="ECO:0000256" key="10">
    <source>
        <dbReference type="PIRNR" id="PIRNR038927"/>
    </source>
</evidence>
<feature type="active site" evidence="11">
    <location>
        <position position="159"/>
    </location>
</feature>
<dbReference type="PIRSF" id="PIRSF038927">
    <property type="entry name" value="Catalase_clade2"/>
    <property type="match status" value="1"/>
</dbReference>
<dbReference type="PANTHER" id="PTHR42821">
    <property type="entry name" value="CATALASE"/>
    <property type="match status" value="1"/>
</dbReference>
<protein>
    <recommendedName>
        <fullName evidence="3 10">Catalase</fullName>
        <ecNumber evidence="3 10">1.11.1.6</ecNumber>
    </recommendedName>
</protein>
<evidence type="ECO:0000256" key="7">
    <source>
        <dbReference type="ARBA" id="ARBA00023002"/>
    </source>
</evidence>
<dbReference type="RefSeq" id="WP_011389110.1">
    <property type="nucleotide sequence ID" value="NC_007643.1"/>
</dbReference>
<dbReference type="Pfam" id="PF00199">
    <property type="entry name" value="Catalase"/>
    <property type="match status" value="1"/>
</dbReference>
<evidence type="ECO:0000256" key="1">
    <source>
        <dbReference type="ARBA" id="ARBA00001971"/>
    </source>
</evidence>